<dbReference type="Gene3D" id="3.40.50.2000">
    <property type="entry name" value="Glycogen Phosphorylase B"/>
    <property type="match status" value="2"/>
</dbReference>
<evidence type="ECO:0008006" key="6">
    <source>
        <dbReference type="Google" id="ProtNLM"/>
    </source>
</evidence>
<dbReference type="GO" id="GO:0080043">
    <property type="term" value="F:quercetin 3-O-glucosyltransferase activity"/>
    <property type="evidence" value="ECO:0007669"/>
    <property type="project" value="TreeGrafter"/>
</dbReference>
<accession>A0AAE1JIL5</accession>
<gene>
    <name evidence="4" type="ORF">QN277_019987</name>
</gene>
<reference evidence="4" key="1">
    <citation type="submission" date="2023-10" db="EMBL/GenBank/DDBJ databases">
        <title>Chromosome-level genome of the transformable northern wattle, Acacia crassicarpa.</title>
        <authorList>
            <person name="Massaro I."/>
            <person name="Sinha N.R."/>
            <person name="Poethig S."/>
            <person name="Leichty A.R."/>
        </authorList>
    </citation>
    <scope>NUCLEOTIDE SEQUENCE</scope>
    <source>
        <strain evidence="4">Acra3RX</strain>
        <tissue evidence="4">Leaf</tissue>
    </source>
</reference>
<evidence type="ECO:0000256" key="3">
    <source>
        <dbReference type="ARBA" id="ARBA00022679"/>
    </source>
</evidence>
<dbReference type="FunFam" id="3.40.50.2000:FF:000065">
    <property type="entry name" value="Glycosyltransferase"/>
    <property type="match status" value="1"/>
</dbReference>
<sequence>MVEAKMTAKPHVVCVPLPLQGHMNPMLILSKLLHLHGFHVTFVLTHFNFSLLLNSKGPNSVKSLPGFRFEAISDGLPPENKRGILNLPEFCMSIAVEGLRSFRELIAKLQQGGLPDVPPVSCIVSDGVMGLTITVAEEFGIPEFMLFTPSGCGMLGYLNFDELEKRGFFPLKDEKNLQDGYLDTEVDWIPSMKGIRLREIPTFFRTTDPSDIMFNYNRDSVTNAIKAKGVILNTFQELESETLAAIKSTYPHLYPIGPLPLLLHNHPKHHHHQSDANNADPTIDLNLWNAEANCLQWLDTKEKTSVVYVNFGSLVIMNPNQLQEFAWGLANSDYSFLWVIRPNLVEGGEEVLSEENFKKKTEGRCMIVGWCPQEKVLSHESVGGFLSHCGWNSTLESISEGVVMVCWPFFAEQQMNCFYVCKRWGIGMEIEEGEVKREKIERAVREVMEGERGKNMREKALEWKLKAQAATLPGGSSYATFMTLVHKLKESVNN</sequence>
<evidence type="ECO:0000256" key="2">
    <source>
        <dbReference type="ARBA" id="ARBA00022676"/>
    </source>
</evidence>
<dbReference type="SUPFAM" id="SSF53756">
    <property type="entry name" value="UDP-Glycosyltransferase/glycogen phosphorylase"/>
    <property type="match status" value="1"/>
</dbReference>
<comment type="caution">
    <text evidence="4">The sequence shown here is derived from an EMBL/GenBank/DDBJ whole genome shotgun (WGS) entry which is preliminary data.</text>
</comment>
<proteinExistence type="inferred from homology"/>
<dbReference type="Proteomes" id="UP001293593">
    <property type="component" value="Unassembled WGS sequence"/>
</dbReference>
<evidence type="ECO:0000313" key="4">
    <source>
        <dbReference type="EMBL" id="KAK4271272.1"/>
    </source>
</evidence>
<comment type="similarity">
    <text evidence="1">Belongs to the UDP-glycosyltransferase family.</text>
</comment>
<keyword evidence="2" id="KW-0328">Glycosyltransferase</keyword>
<name>A0AAE1JIL5_9FABA</name>
<dbReference type="GO" id="GO:0080044">
    <property type="term" value="F:quercetin 7-O-glucosyltransferase activity"/>
    <property type="evidence" value="ECO:0007669"/>
    <property type="project" value="TreeGrafter"/>
</dbReference>
<protein>
    <recommendedName>
        <fullName evidence="6">Glycosyltransferase</fullName>
    </recommendedName>
</protein>
<evidence type="ECO:0000313" key="5">
    <source>
        <dbReference type="Proteomes" id="UP001293593"/>
    </source>
</evidence>
<dbReference type="CDD" id="cd03784">
    <property type="entry name" value="GT1_Gtf-like"/>
    <property type="match status" value="1"/>
</dbReference>
<dbReference type="InterPro" id="IPR002213">
    <property type="entry name" value="UDP_glucos_trans"/>
</dbReference>
<evidence type="ECO:0000256" key="1">
    <source>
        <dbReference type="ARBA" id="ARBA00009995"/>
    </source>
</evidence>
<dbReference type="EMBL" id="JAWXYG010000005">
    <property type="protein sequence ID" value="KAK4271272.1"/>
    <property type="molecule type" value="Genomic_DNA"/>
</dbReference>
<dbReference type="AlphaFoldDB" id="A0AAE1JIL5"/>
<dbReference type="PANTHER" id="PTHR11926:SF1283">
    <property type="entry name" value="GLYCOSYLTRANSFERASE"/>
    <property type="match status" value="1"/>
</dbReference>
<keyword evidence="3" id="KW-0808">Transferase</keyword>
<dbReference type="PANTHER" id="PTHR11926">
    <property type="entry name" value="GLUCOSYL/GLUCURONOSYL TRANSFERASES"/>
    <property type="match status" value="1"/>
</dbReference>
<organism evidence="4 5">
    <name type="scientific">Acacia crassicarpa</name>
    <name type="common">northern wattle</name>
    <dbReference type="NCBI Taxonomy" id="499986"/>
    <lineage>
        <taxon>Eukaryota</taxon>
        <taxon>Viridiplantae</taxon>
        <taxon>Streptophyta</taxon>
        <taxon>Embryophyta</taxon>
        <taxon>Tracheophyta</taxon>
        <taxon>Spermatophyta</taxon>
        <taxon>Magnoliopsida</taxon>
        <taxon>eudicotyledons</taxon>
        <taxon>Gunneridae</taxon>
        <taxon>Pentapetalae</taxon>
        <taxon>rosids</taxon>
        <taxon>fabids</taxon>
        <taxon>Fabales</taxon>
        <taxon>Fabaceae</taxon>
        <taxon>Caesalpinioideae</taxon>
        <taxon>mimosoid clade</taxon>
        <taxon>Acacieae</taxon>
        <taxon>Acacia</taxon>
    </lineage>
</organism>
<dbReference type="FunFam" id="3.40.50.2000:FF:000027">
    <property type="entry name" value="Glycosyltransferase"/>
    <property type="match status" value="1"/>
</dbReference>
<dbReference type="Pfam" id="PF00201">
    <property type="entry name" value="UDPGT"/>
    <property type="match status" value="1"/>
</dbReference>
<keyword evidence="5" id="KW-1185">Reference proteome</keyword>